<evidence type="ECO:0008006" key="3">
    <source>
        <dbReference type="Google" id="ProtNLM"/>
    </source>
</evidence>
<dbReference type="SUPFAM" id="SSF69318">
    <property type="entry name" value="Integrin alpha N-terminal domain"/>
    <property type="match status" value="1"/>
</dbReference>
<gene>
    <name evidence="1" type="ORF">GCM10023321_55440</name>
</gene>
<proteinExistence type="predicted"/>
<reference evidence="2" key="1">
    <citation type="journal article" date="2019" name="Int. J. Syst. Evol. Microbiol.">
        <title>The Global Catalogue of Microorganisms (GCM) 10K type strain sequencing project: providing services to taxonomists for standard genome sequencing and annotation.</title>
        <authorList>
            <consortium name="The Broad Institute Genomics Platform"/>
            <consortium name="The Broad Institute Genome Sequencing Center for Infectious Disease"/>
            <person name="Wu L."/>
            <person name="Ma J."/>
        </authorList>
    </citation>
    <scope>NUCLEOTIDE SEQUENCE [LARGE SCALE GENOMIC DNA]</scope>
    <source>
        <strain evidence="2">JCM 18303</strain>
    </source>
</reference>
<accession>A0ABP9QPM4</accession>
<keyword evidence="2" id="KW-1185">Reference proteome</keyword>
<dbReference type="EMBL" id="BAABJP010000031">
    <property type="protein sequence ID" value="GAA5165443.1"/>
    <property type="molecule type" value="Genomic_DNA"/>
</dbReference>
<organism evidence="1 2">
    <name type="scientific">Pseudonocardia eucalypti</name>
    <dbReference type="NCBI Taxonomy" id="648755"/>
    <lineage>
        <taxon>Bacteria</taxon>
        <taxon>Bacillati</taxon>
        <taxon>Actinomycetota</taxon>
        <taxon>Actinomycetes</taxon>
        <taxon>Pseudonocardiales</taxon>
        <taxon>Pseudonocardiaceae</taxon>
        <taxon>Pseudonocardia</taxon>
    </lineage>
</organism>
<evidence type="ECO:0000313" key="2">
    <source>
        <dbReference type="Proteomes" id="UP001428817"/>
    </source>
</evidence>
<protein>
    <recommendedName>
        <fullName evidence="3">VCBS repeat-containing protein</fullName>
    </recommendedName>
</protein>
<comment type="caution">
    <text evidence="1">The sequence shown here is derived from an EMBL/GenBank/DDBJ whole genome shotgun (WGS) entry which is preliminary data.</text>
</comment>
<name>A0ABP9QPM4_9PSEU</name>
<sequence length="72" mass="7634">MRDGLDTDHDGRPDTVAFRLGEDPAVAADTDGDGYADLIIRFGPDGGAITYELDGELWDVPLGDGWTAADLP</sequence>
<dbReference type="Proteomes" id="UP001428817">
    <property type="component" value="Unassembled WGS sequence"/>
</dbReference>
<dbReference type="InterPro" id="IPR028994">
    <property type="entry name" value="Integrin_alpha_N"/>
</dbReference>
<evidence type="ECO:0000313" key="1">
    <source>
        <dbReference type="EMBL" id="GAA5165443.1"/>
    </source>
</evidence>